<name>A0A6J5V798_PRUAR</name>
<evidence type="ECO:0000256" key="5">
    <source>
        <dbReference type="ARBA" id="ARBA00022559"/>
    </source>
</evidence>
<feature type="site" description="Transition state stabilizer" evidence="15">
    <location>
        <position position="68"/>
    </location>
</feature>
<organism evidence="19 20">
    <name type="scientific">Prunus armeniaca</name>
    <name type="common">Apricot</name>
    <name type="synonym">Armeniaca vulgaris</name>
    <dbReference type="NCBI Taxonomy" id="36596"/>
    <lineage>
        <taxon>Eukaryota</taxon>
        <taxon>Viridiplantae</taxon>
        <taxon>Streptophyta</taxon>
        <taxon>Embryophyta</taxon>
        <taxon>Tracheophyta</taxon>
        <taxon>Spermatophyta</taxon>
        <taxon>Magnoliopsida</taxon>
        <taxon>eudicotyledons</taxon>
        <taxon>Gunneridae</taxon>
        <taxon>Pentapetalae</taxon>
        <taxon>rosids</taxon>
        <taxon>fabids</taxon>
        <taxon>Rosales</taxon>
        <taxon>Rosaceae</taxon>
        <taxon>Amygdaloideae</taxon>
        <taxon>Amygdaleae</taxon>
        <taxon>Prunus</taxon>
    </lineage>
</organism>
<keyword evidence="6" id="KW-0349">Heme</keyword>
<sequence>MGCYQTFFFKLSFSLVLLIVGVGLGGVASAGLSASFYDKNCPNALSTIKSAVDSAVYKEARMGASLLRLHFHDCFVNGCDASLLLDDTATFKGEKTSVANANSLRGFEVIDNIKAELESLCPNMVSCADILAVAARDSIVALGGPTYTVAWAEETPPLQT</sequence>
<dbReference type="PANTHER" id="PTHR31388">
    <property type="entry name" value="PEROXIDASE 72-RELATED"/>
    <property type="match status" value="1"/>
</dbReference>
<keyword evidence="12" id="KW-0325">Glycoprotein</keyword>
<comment type="catalytic activity">
    <reaction evidence="1">
        <text>2 a phenolic donor + H2O2 = 2 a phenolic radical donor + 2 H2O</text>
        <dbReference type="Rhea" id="RHEA:56136"/>
        <dbReference type="ChEBI" id="CHEBI:15377"/>
        <dbReference type="ChEBI" id="CHEBI:16240"/>
        <dbReference type="ChEBI" id="CHEBI:139520"/>
        <dbReference type="ChEBI" id="CHEBI:139521"/>
        <dbReference type="EC" id="1.11.1.7"/>
    </reaction>
</comment>
<evidence type="ECO:0000256" key="14">
    <source>
        <dbReference type="PIRSR" id="PIRSR600823-3"/>
    </source>
</evidence>
<evidence type="ECO:0000256" key="13">
    <source>
        <dbReference type="PIRSR" id="PIRSR600823-1"/>
    </source>
</evidence>
<dbReference type="InterPro" id="IPR002016">
    <property type="entry name" value="Haem_peroxidase"/>
</dbReference>
<evidence type="ECO:0000256" key="8">
    <source>
        <dbReference type="ARBA" id="ARBA00022837"/>
    </source>
</evidence>
<dbReference type="PROSITE" id="PS50873">
    <property type="entry name" value="PEROXIDASE_4"/>
    <property type="match status" value="1"/>
</dbReference>
<evidence type="ECO:0000256" key="1">
    <source>
        <dbReference type="ARBA" id="ARBA00000189"/>
    </source>
</evidence>
<dbReference type="AlphaFoldDB" id="A0A6J5V798"/>
<protein>
    <recommendedName>
        <fullName evidence="4">peroxidase</fullName>
        <ecNumber evidence="4">1.11.1.7</ecNumber>
    </recommendedName>
</protein>
<gene>
    <name evidence="19" type="ORF">CURHAP_LOCUS40567</name>
</gene>
<dbReference type="PRINTS" id="PR00458">
    <property type="entry name" value="PEROXIDASE"/>
</dbReference>
<feature type="binding site" evidence="14">
    <location>
        <position position="76"/>
    </location>
    <ligand>
        <name>Ca(2+)</name>
        <dbReference type="ChEBI" id="CHEBI:29108"/>
        <label>1</label>
    </ligand>
</feature>
<keyword evidence="8 14" id="KW-0106">Calcium</keyword>
<accession>A0A6J5V798</accession>
<feature type="binding site" evidence="14">
    <location>
        <position position="82"/>
    </location>
    <ligand>
        <name>Ca(2+)</name>
        <dbReference type="ChEBI" id="CHEBI:29108"/>
        <label>1</label>
    </ligand>
</feature>
<comment type="cofactor">
    <cofactor evidence="14">
        <name>Ca(2+)</name>
        <dbReference type="ChEBI" id="CHEBI:29108"/>
    </cofactor>
    <text evidence="14">Binds 2 calcium ions per subunit.</text>
</comment>
<dbReference type="GO" id="GO:0020037">
    <property type="term" value="F:heme binding"/>
    <property type="evidence" value="ECO:0007669"/>
    <property type="project" value="InterPro"/>
</dbReference>
<evidence type="ECO:0000256" key="16">
    <source>
        <dbReference type="PIRSR" id="PIRSR600823-5"/>
    </source>
</evidence>
<evidence type="ECO:0000313" key="19">
    <source>
        <dbReference type="EMBL" id="CAB4284910.1"/>
    </source>
</evidence>
<keyword evidence="11 16" id="KW-1015">Disulfide bond</keyword>
<reference evidence="19 20" key="1">
    <citation type="submission" date="2020-05" db="EMBL/GenBank/DDBJ databases">
        <authorList>
            <person name="Campoy J."/>
            <person name="Schneeberger K."/>
            <person name="Spophaly S."/>
        </authorList>
    </citation>
    <scope>NUCLEOTIDE SEQUENCE [LARGE SCALE GENOMIC DNA]</scope>
    <source>
        <strain evidence="19">PruArmRojPasFocal</strain>
    </source>
</reference>
<dbReference type="InterPro" id="IPR010255">
    <property type="entry name" value="Haem_peroxidase_sf"/>
</dbReference>
<dbReference type="PRINTS" id="PR00461">
    <property type="entry name" value="PLPEROXIDASE"/>
</dbReference>
<evidence type="ECO:0000256" key="17">
    <source>
        <dbReference type="RuleBase" id="RU004241"/>
    </source>
</evidence>
<evidence type="ECO:0000256" key="9">
    <source>
        <dbReference type="ARBA" id="ARBA00023002"/>
    </source>
</evidence>
<dbReference type="GO" id="GO:0046872">
    <property type="term" value="F:metal ion binding"/>
    <property type="evidence" value="ECO:0007669"/>
    <property type="project" value="UniProtKB-KW"/>
</dbReference>
<dbReference type="Proteomes" id="UP000507222">
    <property type="component" value="Unassembled WGS sequence"/>
</dbReference>
<dbReference type="Gene3D" id="1.10.520.10">
    <property type="match status" value="1"/>
</dbReference>
<comment type="similarity">
    <text evidence="17">Belongs to the peroxidase family.</text>
</comment>
<keyword evidence="9" id="KW-0560">Oxidoreductase</keyword>
<evidence type="ECO:0000256" key="15">
    <source>
        <dbReference type="PIRSR" id="PIRSR600823-4"/>
    </source>
</evidence>
<dbReference type="GO" id="GO:0006979">
    <property type="term" value="P:response to oxidative stress"/>
    <property type="evidence" value="ECO:0007669"/>
    <property type="project" value="InterPro"/>
</dbReference>
<feature type="active site" description="Proton acceptor" evidence="13">
    <location>
        <position position="72"/>
    </location>
</feature>
<dbReference type="Pfam" id="PF00141">
    <property type="entry name" value="peroxidase"/>
    <property type="match status" value="1"/>
</dbReference>
<dbReference type="PANTHER" id="PTHR31388:SF247">
    <property type="entry name" value="PEROXIDASE"/>
    <property type="match status" value="1"/>
</dbReference>
<evidence type="ECO:0000256" key="11">
    <source>
        <dbReference type="ARBA" id="ARBA00023157"/>
    </source>
</evidence>
<evidence type="ECO:0000256" key="12">
    <source>
        <dbReference type="ARBA" id="ARBA00023180"/>
    </source>
</evidence>
<dbReference type="SUPFAM" id="SSF48113">
    <property type="entry name" value="Heme-dependent peroxidases"/>
    <property type="match status" value="1"/>
</dbReference>
<dbReference type="FunFam" id="1.10.520.10:FF:000009">
    <property type="entry name" value="Peroxidase"/>
    <property type="match status" value="1"/>
</dbReference>
<comment type="cofactor">
    <cofactor evidence="2">
        <name>heme b</name>
        <dbReference type="ChEBI" id="CHEBI:60344"/>
    </cofactor>
</comment>
<proteinExistence type="inferred from homology"/>
<dbReference type="InterPro" id="IPR019794">
    <property type="entry name" value="Peroxidases_AS"/>
</dbReference>
<dbReference type="PROSITE" id="PS00436">
    <property type="entry name" value="PEROXIDASE_2"/>
    <property type="match status" value="1"/>
</dbReference>
<evidence type="ECO:0000256" key="10">
    <source>
        <dbReference type="ARBA" id="ARBA00023004"/>
    </source>
</evidence>
<dbReference type="InterPro" id="IPR000823">
    <property type="entry name" value="Peroxidase_pln"/>
</dbReference>
<evidence type="ECO:0000313" key="20">
    <source>
        <dbReference type="Proteomes" id="UP000507222"/>
    </source>
</evidence>
<feature type="binding site" evidence="14">
    <location>
        <position position="73"/>
    </location>
    <ligand>
        <name>Ca(2+)</name>
        <dbReference type="ChEBI" id="CHEBI:29108"/>
        <label>1</label>
    </ligand>
</feature>
<evidence type="ECO:0000256" key="2">
    <source>
        <dbReference type="ARBA" id="ARBA00001970"/>
    </source>
</evidence>
<dbReference type="EC" id="1.11.1.7" evidence="4"/>
<feature type="binding site" evidence="14">
    <location>
        <position position="94"/>
    </location>
    <ligand>
        <name>Ca(2+)</name>
        <dbReference type="ChEBI" id="CHEBI:29108"/>
        <label>1</label>
    </ligand>
</feature>
<feature type="domain" description="Plant heme peroxidase family profile" evidence="18">
    <location>
        <begin position="31"/>
        <end position="149"/>
    </location>
</feature>
<evidence type="ECO:0000256" key="4">
    <source>
        <dbReference type="ARBA" id="ARBA00012313"/>
    </source>
</evidence>
<feature type="binding site" evidence="14">
    <location>
        <position position="78"/>
    </location>
    <ligand>
        <name>Ca(2+)</name>
        <dbReference type="ChEBI" id="CHEBI:29108"/>
        <label>1</label>
    </ligand>
</feature>
<dbReference type="EMBL" id="CAEKDK010000006">
    <property type="protein sequence ID" value="CAB4284910.1"/>
    <property type="molecule type" value="Genomic_DNA"/>
</dbReference>
<evidence type="ECO:0000256" key="6">
    <source>
        <dbReference type="ARBA" id="ARBA00022617"/>
    </source>
</evidence>
<keyword evidence="10" id="KW-0408">Iron</keyword>
<evidence type="ECO:0000256" key="3">
    <source>
        <dbReference type="ARBA" id="ARBA00002322"/>
    </source>
</evidence>
<feature type="binding site" evidence="14">
    <location>
        <position position="80"/>
    </location>
    <ligand>
        <name>Ca(2+)</name>
        <dbReference type="ChEBI" id="CHEBI:29108"/>
        <label>1</label>
    </ligand>
</feature>
<keyword evidence="5" id="KW-0575">Peroxidase</keyword>
<comment type="function">
    <text evidence="3">Removal of H(2)O(2), oxidation of toxic reductants, biosynthesis and degradation of lignin, suberization, auxin catabolism, response to environmental stresses such as wounding, pathogen attack and oxidative stress. These functions might be dependent on each isozyme/isoform in each plant tissue.</text>
</comment>
<feature type="disulfide bond" evidence="16">
    <location>
        <begin position="74"/>
        <end position="79"/>
    </location>
</feature>
<keyword evidence="7 14" id="KW-0479">Metal-binding</keyword>
<evidence type="ECO:0000256" key="7">
    <source>
        <dbReference type="ARBA" id="ARBA00022723"/>
    </source>
</evidence>
<feature type="disulfide bond" evidence="16">
    <location>
        <begin position="41"/>
        <end position="121"/>
    </location>
</feature>
<dbReference type="GO" id="GO:0140825">
    <property type="term" value="F:lactoperoxidase activity"/>
    <property type="evidence" value="ECO:0007669"/>
    <property type="project" value="UniProtKB-EC"/>
</dbReference>
<evidence type="ECO:0000259" key="18">
    <source>
        <dbReference type="PROSITE" id="PS50873"/>
    </source>
</evidence>